<accession>A0A0C5VDI7</accession>
<evidence type="ECO:0000313" key="1">
    <source>
        <dbReference type="EMBL" id="AJQ92251.1"/>
    </source>
</evidence>
<dbReference type="KEGG" id="gsn:YC6258_03766"/>
<dbReference type="EMBL" id="CP007142">
    <property type="protein sequence ID" value="AJQ92251.1"/>
    <property type="molecule type" value="Genomic_DNA"/>
</dbReference>
<gene>
    <name evidence="1" type="ORF">YC6258_00199</name>
    <name evidence="2" type="ORF">YC6258_03766</name>
</gene>
<proteinExistence type="predicted"/>
<reference evidence="1 3" key="1">
    <citation type="submission" date="2014-01" db="EMBL/GenBank/DDBJ databases">
        <title>Full genme sequencing of cellulolytic bacterium Gynuella sunshinyii YC6258T gen. nov., sp. nov.</title>
        <authorList>
            <person name="Khan H."/>
            <person name="Chung E.J."/>
            <person name="Chung Y.R."/>
        </authorList>
    </citation>
    <scope>NUCLEOTIDE SEQUENCE [LARGE SCALE GENOMIC DNA]</scope>
    <source>
        <strain evidence="1 3">YC6258</strain>
    </source>
</reference>
<dbReference type="OrthoDB" id="6198112at2"/>
<dbReference type="Proteomes" id="UP000032266">
    <property type="component" value="Chromosome"/>
</dbReference>
<organism evidence="1 3">
    <name type="scientific">Gynuella sunshinyii YC6258</name>
    <dbReference type="NCBI Taxonomy" id="1445510"/>
    <lineage>
        <taxon>Bacteria</taxon>
        <taxon>Pseudomonadati</taxon>
        <taxon>Pseudomonadota</taxon>
        <taxon>Gammaproteobacteria</taxon>
        <taxon>Oceanospirillales</taxon>
        <taxon>Saccharospirillaceae</taxon>
        <taxon>Gynuella</taxon>
    </lineage>
</organism>
<dbReference type="AlphaFoldDB" id="A0A0C5VDI7"/>
<keyword evidence="3" id="KW-1185">Reference proteome</keyword>
<dbReference type="STRING" id="1445510.YC6258_00199"/>
<dbReference type="HOGENOM" id="CLU_2316358_0_0_6"/>
<name>A0A0C5VDI7_9GAMM</name>
<dbReference type="RefSeq" id="WP_044615372.1">
    <property type="nucleotide sequence ID" value="NZ_CP007142.1"/>
</dbReference>
<evidence type="ECO:0000313" key="3">
    <source>
        <dbReference type="Proteomes" id="UP000032266"/>
    </source>
</evidence>
<dbReference type="EMBL" id="CP007142">
    <property type="protein sequence ID" value="AJQ95802.1"/>
    <property type="molecule type" value="Genomic_DNA"/>
</dbReference>
<protein>
    <submittedName>
        <fullName evidence="1">Uncharacterized protein</fullName>
    </submittedName>
</protein>
<dbReference type="KEGG" id="gsn:YC6258_00199"/>
<sequence length="99" mass="10691">MKLFGLGKAAERAAKVIDDLVTDKDLANRLRAEVYMTELQAQTVPWVDAVHKMGRQFLAYAQIGFYAWAVAHGVEINAELVAGVSGVAGIYAIAKGRGQ</sequence>
<evidence type="ECO:0000313" key="2">
    <source>
        <dbReference type="EMBL" id="AJQ95802.1"/>
    </source>
</evidence>